<protein>
    <submittedName>
        <fullName evidence="2">Uncharacterized protein</fullName>
    </submittedName>
</protein>
<comment type="caution">
    <text evidence="2">The sequence shown here is derived from an EMBL/GenBank/DDBJ whole genome shotgun (WGS) entry which is preliminary data.</text>
</comment>
<accession>A0A7V8UAP9</accession>
<feature type="chain" id="PRO_5031412954" evidence="1">
    <location>
        <begin position="24"/>
        <end position="132"/>
    </location>
</feature>
<gene>
    <name evidence="2" type="ORF">FHK92_02335</name>
</gene>
<dbReference type="AlphaFoldDB" id="A0A7V8UAP9"/>
<evidence type="ECO:0000313" key="2">
    <source>
        <dbReference type="EMBL" id="MBA1376670.1"/>
    </source>
</evidence>
<keyword evidence="1" id="KW-0732">Signal</keyword>
<dbReference type="Proteomes" id="UP000572407">
    <property type="component" value="Unassembled WGS sequence"/>
</dbReference>
<organism evidence="2 3">
    <name type="scientific">Pseudomonas brassicacearum subsp. neoaurantiaca</name>
    <dbReference type="NCBI Taxonomy" id="494916"/>
    <lineage>
        <taxon>Bacteria</taxon>
        <taxon>Pseudomonadati</taxon>
        <taxon>Pseudomonadota</taxon>
        <taxon>Gammaproteobacteria</taxon>
        <taxon>Pseudomonadales</taxon>
        <taxon>Pseudomonadaceae</taxon>
        <taxon>Pseudomonas</taxon>
    </lineage>
</organism>
<sequence length="132" mass="14638">MKAITLMLALWLGLLSFTTMAEAGDNQECATADEDAQEAYDKTKDAFNSGNKDKANWQSKAFFEVYERNRNCPFIKVLADNLRKIGINKTSVALSQKNINVRDIWSECQPQCKFEMTKGGGSTSTGMSAHGE</sequence>
<reference evidence="2 3" key="1">
    <citation type="submission" date="2019-06" db="EMBL/GenBank/DDBJ databases">
        <title>Analysis of the biodiversity of Brassica napus bacterial endophytes for the selection of potential efficient biofertilizers for rapeseed crops.</title>
        <authorList>
            <person name="Jimenez-Gomez A."/>
            <person name="Saati-Santamaria Z."/>
            <person name="Menendez E."/>
            <person name="Rivas R."/>
            <person name="Mateos P.F."/>
            <person name="Velazquez E."/>
            <person name="Garcia-Fraile P."/>
        </authorList>
    </citation>
    <scope>NUCLEOTIDE SEQUENCE [LARGE SCALE GENOMIC DNA]</scope>
    <source>
        <strain evidence="2 3">CDVBN10</strain>
    </source>
</reference>
<evidence type="ECO:0000256" key="1">
    <source>
        <dbReference type="SAM" id="SignalP"/>
    </source>
</evidence>
<proteinExistence type="predicted"/>
<name>A0A7V8UAP9_9PSED</name>
<dbReference type="EMBL" id="VDLV01000003">
    <property type="protein sequence ID" value="MBA1376670.1"/>
    <property type="molecule type" value="Genomic_DNA"/>
</dbReference>
<dbReference type="RefSeq" id="WP_181286626.1">
    <property type="nucleotide sequence ID" value="NZ_VDLV01000003.1"/>
</dbReference>
<feature type="signal peptide" evidence="1">
    <location>
        <begin position="1"/>
        <end position="23"/>
    </location>
</feature>
<evidence type="ECO:0000313" key="3">
    <source>
        <dbReference type="Proteomes" id="UP000572407"/>
    </source>
</evidence>